<proteinExistence type="predicted"/>
<organism evidence="1 2">
    <name type="scientific">Kaistia hirudinis</name>
    <dbReference type="NCBI Taxonomy" id="1293440"/>
    <lineage>
        <taxon>Bacteria</taxon>
        <taxon>Pseudomonadati</taxon>
        <taxon>Pseudomonadota</taxon>
        <taxon>Alphaproteobacteria</taxon>
        <taxon>Hyphomicrobiales</taxon>
        <taxon>Kaistiaceae</taxon>
        <taxon>Kaistia</taxon>
    </lineage>
</organism>
<comment type="caution">
    <text evidence="1">The sequence shown here is derived from an EMBL/GenBank/DDBJ whole genome shotgun (WGS) entry which is preliminary data.</text>
</comment>
<dbReference type="EMBL" id="JACIDS010000006">
    <property type="protein sequence ID" value="MBB3933573.1"/>
    <property type="molecule type" value="Genomic_DNA"/>
</dbReference>
<evidence type="ECO:0000313" key="1">
    <source>
        <dbReference type="EMBL" id="MBB3933573.1"/>
    </source>
</evidence>
<reference evidence="1 2" key="1">
    <citation type="submission" date="2020-08" db="EMBL/GenBank/DDBJ databases">
        <title>Genomic Encyclopedia of Type Strains, Phase IV (KMG-IV): sequencing the most valuable type-strain genomes for metagenomic binning, comparative biology and taxonomic classification.</title>
        <authorList>
            <person name="Goeker M."/>
        </authorList>
    </citation>
    <scope>NUCLEOTIDE SEQUENCE [LARGE SCALE GENOMIC DNA]</scope>
    <source>
        <strain evidence="1 2">DSM 25966</strain>
    </source>
</reference>
<gene>
    <name evidence="1" type="ORF">GGR25_004646</name>
</gene>
<name>A0A840AWI5_9HYPH</name>
<accession>A0A840AWI5</accession>
<sequence>MTSDPDGGRLVLVTSIPPRFGGSDEARQLARVGLSIADAVASFEANGFRVVSINRQGEAAGIKGYPSVEIVEVPPGGVYPNKYGPNFEQLLAFFGDAPGAIVNADIFMLASDVAAVIAAQPGKVLLARRLDVSSEASSVIGSYNRGIDGVFFSAGALAEIAADPDVGAFQLGTPYWDALIPVVASLHREVEFVAAPFLLHEIHPARWNKVEYKALREKAVRAAIAHATRWRASRPRADEFLKGLDAYLGGPFEPASERKIKDAAVYMNLWLAKIETRPSETVRVDFNDPVIARFVRQIFSHTAEALTIAKWLDAREADGETNLFQKARRFVKMMLKTRKAQRRAAKVRTLFRD</sequence>
<dbReference type="Proteomes" id="UP000553963">
    <property type="component" value="Unassembled WGS sequence"/>
</dbReference>
<keyword evidence="2" id="KW-1185">Reference proteome</keyword>
<protein>
    <submittedName>
        <fullName evidence="1">Uncharacterized protein</fullName>
    </submittedName>
</protein>
<dbReference type="RefSeq" id="WP_183401211.1">
    <property type="nucleotide sequence ID" value="NZ_JACIDS010000006.1"/>
</dbReference>
<dbReference type="AlphaFoldDB" id="A0A840AWI5"/>
<evidence type="ECO:0000313" key="2">
    <source>
        <dbReference type="Proteomes" id="UP000553963"/>
    </source>
</evidence>